<dbReference type="OrthoDB" id="361944at2"/>
<keyword evidence="2" id="KW-1185">Reference proteome</keyword>
<evidence type="ECO:0008006" key="3">
    <source>
        <dbReference type="Google" id="ProtNLM"/>
    </source>
</evidence>
<dbReference type="RefSeq" id="WP_011642034.1">
    <property type="nucleotide sequence ID" value="NC_008347.1"/>
</dbReference>
<dbReference type="EMBL" id="CP000449">
    <property type="protein sequence ID" value="ABI64387.1"/>
    <property type="molecule type" value="Genomic_DNA"/>
</dbReference>
<dbReference type="eggNOG" id="COG3514">
    <property type="taxonomic scope" value="Bacteria"/>
</dbReference>
<sequence>MALKRVKIEDLPPLTPEQRAELARLAAIPDDEIDFSDIPELDEAWFAEAVVWSPPSKKQITLRLDDDIIAFFKESGKGYQTRMNAVLRAFVDAKKKRA</sequence>
<dbReference type="STRING" id="394221.Mmar10_0091"/>
<dbReference type="InterPro" id="IPR025528">
    <property type="entry name" value="BrnA_antitoxin"/>
</dbReference>
<evidence type="ECO:0000313" key="2">
    <source>
        <dbReference type="Proteomes" id="UP000001964"/>
    </source>
</evidence>
<dbReference type="HOGENOM" id="CLU_140900_1_0_5"/>
<reference evidence="1 2" key="1">
    <citation type="submission" date="2006-08" db="EMBL/GenBank/DDBJ databases">
        <title>Complete sequence of Maricaulis maris MCS10.</title>
        <authorList>
            <consortium name="US DOE Joint Genome Institute"/>
            <person name="Copeland A."/>
            <person name="Lucas S."/>
            <person name="Lapidus A."/>
            <person name="Barry K."/>
            <person name="Detter J.C."/>
            <person name="Glavina del Rio T."/>
            <person name="Hammon N."/>
            <person name="Israni S."/>
            <person name="Dalin E."/>
            <person name="Tice H."/>
            <person name="Pitluck S."/>
            <person name="Saunders E."/>
            <person name="Brettin T."/>
            <person name="Bruce D."/>
            <person name="Han C."/>
            <person name="Tapia R."/>
            <person name="Gilna P."/>
            <person name="Schmutz J."/>
            <person name="Larimer F."/>
            <person name="Land M."/>
            <person name="Hauser L."/>
            <person name="Kyrpides N."/>
            <person name="Mikhailova N."/>
            <person name="Viollier P."/>
            <person name="Stephens C."/>
            <person name="Richardson P."/>
        </authorList>
    </citation>
    <scope>NUCLEOTIDE SEQUENCE [LARGE SCALE GENOMIC DNA]</scope>
    <source>
        <strain evidence="1 2">MCS10</strain>
    </source>
</reference>
<gene>
    <name evidence="1" type="ordered locus">Mmar10_0091</name>
</gene>
<dbReference type="Proteomes" id="UP000001964">
    <property type="component" value="Chromosome"/>
</dbReference>
<organism evidence="1 2">
    <name type="scientific">Maricaulis maris (strain MCS10)</name>
    <name type="common">Caulobacter maris</name>
    <dbReference type="NCBI Taxonomy" id="394221"/>
    <lineage>
        <taxon>Bacteria</taxon>
        <taxon>Pseudomonadati</taxon>
        <taxon>Pseudomonadota</taxon>
        <taxon>Alphaproteobacteria</taxon>
        <taxon>Maricaulales</taxon>
        <taxon>Maricaulaceae</taxon>
        <taxon>Maricaulis</taxon>
    </lineage>
</organism>
<name>Q0ATK0_MARMM</name>
<accession>Q0ATK0</accession>
<dbReference type="Pfam" id="PF14384">
    <property type="entry name" value="BrnA_antitoxin"/>
    <property type="match status" value="1"/>
</dbReference>
<proteinExistence type="predicted"/>
<evidence type="ECO:0000313" key="1">
    <source>
        <dbReference type="EMBL" id="ABI64387.1"/>
    </source>
</evidence>
<dbReference type="KEGG" id="mmr:Mmar10_0091"/>
<dbReference type="AlphaFoldDB" id="Q0ATK0"/>
<protein>
    <recommendedName>
        <fullName evidence="3">BrnA antitoxin of type II toxin-antitoxin system</fullName>
    </recommendedName>
</protein>